<dbReference type="InterPro" id="IPR029058">
    <property type="entry name" value="AB_hydrolase_fold"/>
</dbReference>
<feature type="domain" description="AB hydrolase-1" evidence="1">
    <location>
        <begin position="31"/>
        <end position="165"/>
    </location>
</feature>
<dbReference type="Pfam" id="PF00561">
    <property type="entry name" value="Abhydrolase_1"/>
    <property type="match status" value="1"/>
</dbReference>
<proteinExistence type="predicted"/>
<gene>
    <name evidence="2" type="ordered locus">Sph21_2784</name>
</gene>
<reference evidence="2" key="1">
    <citation type="submission" date="2011-03" db="EMBL/GenBank/DDBJ databases">
        <title>Complete sequence of Sphingobacterium sp. 21.</title>
        <authorList>
            <consortium name="US DOE Joint Genome Institute"/>
            <person name="Lucas S."/>
            <person name="Copeland A."/>
            <person name="Lapidus A."/>
            <person name="Cheng J.-F."/>
            <person name="Goodwin L."/>
            <person name="Pitluck S."/>
            <person name="Davenport K."/>
            <person name="Detter J.C."/>
            <person name="Han C."/>
            <person name="Tapia R."/>
            <person name="Land M."/>
            <person name="Hauser L."/>
            <person name="Kyrpides N."/>
            <person name="Ivanova N."/>
            <person name="Ovchinnikova G."/>
            <person name="Pagani I."/>
            <person name="Siebers A.K."/>
            <person name="Allgaier M."/>
            <person name="Thelen M.P."/>
            <person name="Hugenholtz P."/>
            <person name="Woyke T."/>
        </authorList>
    </citation>
    <scope>NUCLEOTIDE SEQUENCE</scope>
    <source>
        <strain evidence="2">21</strain>
    </source>
</reference>
<dbReference type="HOGENOM" id="CLU_086603_0_0_10"/>
<keyword evidence="2" id="KW-0378">Hydrolase</keyword>
<dbReference type="eggNOG" id="COG1073">
    <property type="taxonomic scope" value="Bacteria"/>
</dbReference>
<name>F4C1Q8_SPHS2</name>
<dbReference type="PATRIC" id="fig|743722.3.peg.2976"/>
<dbReference type="PANTHER" id="PTHR43358">
    <property type="entry name" value="ALPHA/BETA-HYDROLASE"/>
    <property type="match status" value="1"/>
</dbReference>
<dbReference type="InterPro" id="IPR052920">
    <property type="entry name" value="DNA-binding_regulatory"/>
</dbReference>
<dbReference type="PANTHER" id="PTHR43358:SF4">
    <property type="entry name" value="ALPHA_BETA HYDROLASE FOLD-1 DOMAIN-CONTAINING PROTEIN"/>
    <property type="match status" value="1"/>
</dbReference>
<dbReference type="Gene3D" id="3.40.50.1820">
    <property type="entry name" value="alpha/beta hydrolase"/>
    <property type="match status" value="1"/>
</dbReference>
<dbReference type="STRING" id="743722.Sph21_2784"/>
<dbReference type="SUPFAM" id="SSF53474">
    <property type="entry name" value="alpha/beta-Hydrolases"/>
    <property type="match status" value="1"/>
</dbReference>
<dbReference type="KEGG" id="shg:Sph21_2784"/>
<protein>
    <submittedName>
        <fullName evidence="2">Alpha/beta superfamily hydrolase</fullName>
    </submittedName>
</protein>
<dbReference type="OrthoDB" id="9808543at2"/>
<dbReference type="AlphaFoldDB" id="F4C1Q8"/>
<dbReference type="InterPro" id="IPR000073">
    <property type="entry name" value="AB_hydrolase_1"/>
</dbReference>
<dbReference type="GO" id="GO:0016787">
    <property type="term" value="F:hydrolase activity"/>
    <property type="evidence" value="ECO:0007669"/>
    <property type="project" value="UniProtKB-KW"/>
</dbReference>
<evidence type="ECO:0000259" key="1">
    <source>
        <dbReference type="Pfam" id="PF00561"/>
    </source>
</evidence>
<accession>F4C1Q8</accession>
<dbReference type="EMBL" id="CP002584">
    <property type="protein sequence ID" value="ADZ79331.1"/>
    <property type="molecule type" value="Genomic_DNA"/>
</dbReference>
<evidence type="ECO:0000313" key="2">
    <source>
        <dbReference type="EMBL" id="ADZ79331.1"/>
    </source>
</evidence>
<organism evidence="2">
    <name type="scientific">Sphingobacterium sp. (strain 21)</name>
    <dbReference type="NCBI Taxonomy" id="743722"/>
    <lineage>
        <taxon>Bacteria</taxon>
        <taxon>Pseudomonadati</taxon>
        <taxon>Bacteroidota</taxon>
        <taxon>Sphingobacteriia</taxon>
        <taxon>Sphingobacteriales</taxon>
        <taxon>Sphingobacteriaceae</taxon>
        <taxon>Sphingobacterium</taxon>
    </lineage>
</organism>
<sequence>MAKVKNIMIRGSNNRPIVLDIFFNESRPYQPAIIYAHGFNGFKDWGNFDLIAEQFLASGFTFIKFNFSHNGTSPDQPENFVDLTAFSENNYTKQLHDLEQVIDWVQNNCNPYGRCIDKKSIGLIGHSMGGSISVIKAAEDARIKALITWSAIAFCKTPWGDWPKEKISDWKQTGVAYYVNGRTRQKMPLNYQLYEDYLNNGTRLDIIKAASSINIPWMICHGTEDINVPLNHAYNLKEANGRAVMVTVSSDHVFGRKHPWYETIQPTPMQDVLNRNILFFKQHLDK</sequence>